<dbReference type="SUPFAM" id="SSF74650">
    <property type="entry name" value="Galactose mutarotase-like"/>
    <property type="match status" value="1"/>
</dbReference>
<reference evidence="2 3" key="1">
    <citation type="submission" date="2018-08" db="EMBL/GenBank/DDBJ databases">
        <title>A genome reference for cultivated species of the human gut microbiota.</title>
        <authorList>
            <person name="Zou Y."/>
            <person name="Xue W."/>
            <person name="Luo G."/>
        </authorList>
    </citation>
    <scope>NUCLEOTIDE SEQUENCE [LARGE SCALE GENOMIC DNA]</scope>
    <source>
        <strain evidence="2 3">AM42-17AT</strain>
    </source>
</reference>
<dbReference type="GO" id="GO:0005975">
    <property type="term" value="P:carbohydrate metabolic process"/>
    <property type="evidence" value="ECO:0007669"/>
    <property type="project" value="InterPro"/>
</dbReference>
<gene>
    <name evidence="2" type="ORF">DW912_12915</name>
</gene>
<protein>
    <recommendedName>
        <fullName evidence="1">Glycoside hydrolase family 31 N-terminal domain-containing protein</fullName>
    </recommendedName>
</protein>
<evidence type="ECO:0000313" key="2">
    <source>
        <dbReference type="EMBL" id="RHA90125.1"/>
    </source>
</evidence>
<comment type="caution">
    <text evidence="2">The sequence shown here is derived from an EMBL/GenBank/DDBJ whole genome shotgun (WGS) entry which is preliminary data.</text>
</comment>
<dbReference type="InterPro" id="IPR025887">
    <property type="entry name" value="Glyco_hydro_31_N_dom"/>
</dbReference>
<feature type="domain" description="Glycoside hydrolase family 31 N-terminal" evidence="1">
    <location>
        <begin position="25"/>
        <end position="108"/>
    </location>
</feature>
<dbReference type="RefSeq" id="WP_118332798.1">
    <property type="nucleotide sequence ID" value="NZ_JAQESI010000025.1"/>
</dbReference>
<dbReference type="InterPro" id="IPR011013">
    <property type="entry name" value="Gal_mutarotase_sf_dom"/>
</dbReference>
<dbReference type="Proteomes" id="UP000286220">
    <property type="component" value="Unassembled WGS sequence"/>
</dbReference>
<dbReference type="CDD" id="cd14752">
    <property type="entry name" value="GH31_N"/>
    <property type="match status" value="1"/>
</dbReference>
<dbReference type="Pfam" id="PF13802">
    <property type="entry name" value="Gal_mutarotas_2"/>
    <property type="match status" value="1"/>
</dbReference>
<dbReference type="GO" id="GO:0003824">
    <property type="term" value="F:catalytic activity"/>
    <property type="evidence" value="ECO:0007669"/>
    <property type="project" value="InterPro"/>
</dbReference>
<dbReference type="Gene3D" id="2.60.40.1760">
    <property type="entry name" value="glycosyl hydrolase (family 31)"/>
    <property type="match status" value="1"/>
</dbReference>
<organism evidence="2 3">
    <name type="scientific">Agathobacter rectalis</name>
    <dbReference type="NCBI Taxonomy" id="39491"/>
    <lineage>
        <taxon>Bacteria</taxon>
        <taxon>Bacillati</taxon>
        <taxon>Bacillota</taxon>
        <taxon>Clostridia</taxon>
        <taxon>Lachnospirales</taxon>
        <taxon>Lachnospiraceae</taxon>
        <taxon>Agathobacter</taxon>
    </lineage>
</organism>
<sequence length="136" mass="15313">MVRNYIFGEPIETDAVVKEIASSAWCDGVFQKKEDGFHYSLKEDEIVYGLGENVRGINKRGWRYISNCSDNPNHCENTNSLYGAHNFIMVGDVVHETYGLFVDTQGRVTALAHRVHNFCSHDTRKAPSQEGTLSTV</sequence>
<dbReference type="EMBL" id="QSFZ01000015">
    <property type="protein sequence ID" value="RHA90125.1"/>
    <property type="molecule type" value="Genomic_DNA"/>
</dbReference>
<proteinExistence type="predicted"/>
<accession>A0A413TYT9</accession>
<dbReference type="AlphaFoldDB" id="A0A413TYT9"/>
<evidence type="ECO:0000259" key="1">
    <source>
        <dbReference type="Pfam" id="PF13802"/>
    </source>
</evidence>
<evidence type="ECO:0000313" key="3">
    <source>
        <dbReference type="Proteomes" id="UP000286220"/>
    </source>
</evidence>
<dbReference type="GO" id="GO:0030246">
    <property type="term" value="F:carbohydrate binding"/>
    <property type="evidence" value="ECO:0007669"/>
    <property type="project" value="InterPro"/>
</dbReference>
<name>A0A413TYT9_9FIRM</name>